<dbReference type="AlphaFoldDB" id="A0A895XKV0"/>
<dbReference type="Proteomes" id="UP000662939">
    <property type="component" value="Chromosome"/>
</dbReference>
<dbReference type="EMBL" id="CP070496">
    <property type="protein sequence ID" value="QSB04432.1"/>
    <property type="molecule type" value="Genomic_DNA"/>
</dbReference>
<evidence type="ECO:0000313" key="2">
    <source>
        <dbReference type="EMBL" id="QSB04432.1"/>
    </source>
</evidence>
<feature type="signal peptide" evidence="1">
    <location>
        <begin position="1"/>
        <end position="36"/>
    </location>
</feature>
<dbReference type="PROSITE" id="PS51318">
    <property type="entry name" value="TAT"/>
    <property type="match status" value="1"/>
</dbReference>
<dbReference type="InterPro" id="IPR006311">
    <property type="entry name" value="TAT_signal"/>
</dbReference>
<gene>
    <name evidence="2" type="ORF">JQS30_11605</name>
</gene>
<name>A0A895XKV0_9ACTN</name>
<proteinExistence type="predicted"/>
<evidence type="ECO:0000256" key="1">
    <source>
        <dbReference type="SAM" id="SignalP"/>
    </source>
</evidence>
<feature type="chain" id="PRO_5034707350" description="SH3 domain-containing protein" evidence="1">
    <location>
        <begin position="37"/>
        <end position="140"/>
    </location>
</feature>
<dbReference type="Gene3D" id="2.30.30.40">
    <property type="entry name" value="SH3 Domains"/>
    <property type="match status" value="1"/>
</dbReference>
<protein>
    <recommendedName>
        <fullName evidence="4">SH3 domain-containing protein</fullName>
    </recommendedName>
</protein>
<accession>A0A895XKV0</accession>
<evidence type="ECO:0008006" key="4">
    <source>
        <dbReference type="Google" id="ProtNLM"/>
    </source>
</evidence>
<reference evidence="2" key="1">
    <citation type="submission" date="2021-02" db="EMBL/GenBank/DDBJ databases">
        <title>Natronoglycomyces albus gen. nov., sp. nov, a haloalkaliphilic actinobacterium from a soda solonchak soil.</title>
        <authorList>
            <person name="Sorokin D.Y."/>
            <person name="Khijniak T.V."/>
            <person name="Zakharycheva A.P."/>
            <person name="Boueva O.V."/>
            <person name="Ariskina E.V."/>
            <person name="Hahnke R.L."/>
            <person name="Bunk B."/>
            <person name="Sproer C."/>
            <person name="Schumann P."/>
            <person name="Evtushenko L.I."/>
            <person name="Kublanov I.V."/>
        </authorList>
    </citation>
    <scope>NUCLEOTIDE SEQUENCE</scope>
    <source>
        <strain evidence="2">DSM 106290</strain>
    </source>
</reference>
<keyword evidence="1" id="KW-0732">Signal</keyword>
<evidence type="ECO:0000313" key="3">
    <source>
        <dbReference type="Proteomes" id="UP000662939"/>
    </source>
</evidence>
<sequence length="140" mass="15285">MPYSSPPRRRGFVRRLLIIAAGSAFLAGLIAGNAFAHEERPAEGVFGNFPEQTLPPLCSYIAQGYFGTNVREEPSMVAYTMGRIPHGHEVQGDCTTQTGDRAFGCAGLGFEDEWVKVTFADRQGWALSSCLQRQGLFEAP</sequence>
<keyword evidence="3" id="KW-1185">Reference proteome</keyword>
<dbReference type="KEGG" id="nav:JQS30_11605"/>
<organism evidence="2 3">
    <name type="scientific">Natronoglycomyces albus</name>
    <dbReference type="NCBI Taxonomy" id="2811108"/>
    <lineage>
        <taxon>Bacteria</taxon>
        <taxon>Bacillati</taxon>
        <taxon>Actinomycetota</taxon>
        <taxon>Actinomycetes</taxon>
        <taxon>Glycomycetales</taxon>
        <taxon>Glycomycetaceae</taxon>
        <taxon>Natronoglycomyces</taxon>
    </lineage>
</organism>
<dbReference type="RefSeq" id="WP_213170429.1">
    <property type="nucleotide sequence ID" value="NZ_CP070496.1"/>
</dbReference>